<keyword evidence="2" id="KW-0723">Serine/threonine-protein kinase</keyword>
<feature type="domain" description="Peptidase M15A C-terminal" evidence="1">
    <location>
        <begin position="7"/>
        <end position="108"/>
    </location>
</feature>
<evidence type="ECO:0000259" key="1">
    <source>
        <dbReference type="Pfam" id="PF08291"/>
    </source>
</evidence>
<dbReference type="GO" id="GO:0004674">
    <property type="term" value="F:protein serine/threonine kinase activity"/>
    <property type="evidence" value="ECO:0007669"/>
    <property type="project" value="UniProtKB-KW"/>
</dbReference>
<keyword evidence="2" id="KW-0418">Kinase</keyword>
<gene>
    <name evidence="2" type="ORF">I7V27_13520</name>
</gene>
<dbReference type="SUPFAM" id="SSF55166">
    <property type="entry name" value="Hedgehog/DD-peptidase"/>
    <property type="match status" value="1"/>
</dbReference>
<dbReference type="Proteomes" id="UP000653275">
    <property type="component" value="Unassembled WGS sequence"/>
</dbReference>
<dbReference type="InterPro" id="IPR009045">
    <property type="entry name" value="Zn_M74/Hedgehog-like"/>
</dbReference>
<protein>
    <submittedName>
        <fullName evidence="2">Serine/threonine protein kinase</fullName>
    </submittedName>
</protein>
<proteinExistence type="predicted"/>
<dbReference type="EMBL" id="JAENMS010000006">
    <property type="protein sequence ID" value="MBL5935458.1"/>
    <property type="molecule type" value="Genomic_DNA"/>
</dbReference>
<dbReference type="Gene3D" id="3.30.1380.10">
    <property type="match status" value="1"/>
</dbReference>
<sequence length="118" mass="13018">MSNLSEHFSIGEFTCRCGCGFDSISPELITVLEDVRMHFGAPVKINSGCRCEKHNAKVGGVPNSQHVQGIAADIVVSGRTSALVADYLERKYPDRYGVGRYSSFTHIDVRQAKARWRG</sequence>
<evidence type="ECO:0000313" key="2">
    <source>
        <dbReference type="EMBL" id="MBL5935458.1"/>
    </source>
</evidence>
<keyword evidence="2" id="KW-0808">Transferase</keyword>
<name>A0AAP2F052_LELAM</name>
<evidence type="ECO:0000313" key="3">
    <source>
        <dbReference type="Proteomes" id="UP000653275"/>
    </source>
</evidence>
<dbReference type="Pfam" id="PF08291">
    <property type="entry name" value="Peptidase_M15_3"/>
    <property type="match status" value="1"/>
</dbReference>
<dbReference type="AlphaFoldDB" id="A0AAP2F052"/>
<comment type="caution">
    <text evidence="2">The sequence shown here is derived from an EMBL/GenBank/DDBJ whole genome shotgun (WGS) entry which is preliminary data.</text>
</comment>
<organism evidence="2 3">
    <name type="scientific">Lelliottia amnigena</name>
    <name type="common">Enterobacter amnigenus</name>
    <dbReference type="NCBI Taxonomy" id="61646"/>
    <lineage>
        <taxon>Bacteria</taxon>
        <taxon>Pseudomonadati</taxon>
        <taxon>Pseudomonadota</taxon>
        <taxon>Gammaproteobacteria</taxon>
        <taxon>Enterobacterales</taxon>
        <taxon>Enterobacteriaceae</taxon>
        <taxon>Lelliottia</taxon>
    </lineage>
</organism>
<dbReference type="InterPro" id="IPR013230">
    <property type="entry name" value="Peptidase_M15A_C"/>
</dbReference>
<reference evidence="2" key="1">
    <citation type="submission" date="2020-12" db="EMBL/GenBank/DDBJ databases">
        <title>Draft genome sequence of Enterobacter spp., Lelliottia spp. and Serratia spp. isolated from drinking water reservoirs and lakes.</title>
        <authorList>
            <person name="Reitter C."/>
            <person name="Neuhaus K."/>
            <person name="Huegler M."/>
        </authorList>
    </citation>
    <scope>NUCLEOTIDE SEQUENCE</scope>
    <source>
        <strain evidence="2">TZW15</strain>
    </source>
</reference>
<accession>A0AAP2F052</accession>